<dbReference type="STRING" id="307121.GA0070620_4704"/>
<organism evidence="3 4">
    <name type="scientific">Micromonospora krabiensis</name>
    <dbReference type="NCBI Taxonomy" id="307121"/>
    <lineage>
        <taxon>Bacteria</taxon>
        <taxon>Bacillati</taxon>
        <taxon>Actinomycetota</taxon>
        <taxon>Actinomycetes</taxon>
        <taxon>Micromonosporales</taxon>
        <taxon>Micromonosporaceae</taxon>
        <taxon>Micromonospora</taxon>
    </lineage>
</organism>
<proteinExistence type="inferred from homology"/>
<keyword evidence="4" id="KW-1185">Reference proteome</keyword>
<dbReference type="Proteomes" id="UP000199393">
    <property type="component" value="Chromosome I"/>
</dbReference>
<evidence type="ECO:0000259" key="2">
    <source>
        <dbReference type="Pfam" id="PF03795"/>
    </source>
</evidence>
<dbReference type="InterPro" id="IPR005545">
    <property type="entry name" value="YCII"/>
</dbReference>
<dbReference type="Pfam" id="PF03795">
    <property type="entry name" value="YCII"/>
    <property type="match status" value="1"/>
</dbReference>
<dbReference type="SUPFAM" id="SSF54909">
    <property type="entry name" value="Dimeric alpha+beta barrel"/>
    <property type="match status" value="1"/>
</dbReference>
<feature type="domain" description="YCII-related" evidence="2">
    <location>
        <begin position="8"/>
        <end position="81"/>
    </location>
</feature>
<evidence type="ECO:0000313" key="4">
    <source>
        <dbReference type="Proteomes" id="UP000199393"/>
    </source>
</evidence>
<dbReference type="Gene3D" id="3.30.70.1060">
    <property type="entry name" value="Dimeric alpha+beta barrel"/>
    <property type="match status" value="1"/>
</dbReference>
<dbReference type="EMBL" id="LT598496">
    <property type="protein sequence ID" value="SBV29135.1"/>
    <property type="molecule type" value="Genomic_DNA"/>
</dbReference>
<dbReference type="AlphaFoldDB" id="A0A1C3N965"/>
<protein>
    <recommendedName>
        <fullName evidence="2">YCII-related domain-containing protein</fullName>
    </recommendedName>
</protein>
<evidence type="ECO:0000256" key="1">
    <source>
        <dbReference type="ARBA" id="ARBA00007689"/>
    </source>
</evidence>
<dbReference type="RefSeq" id="WP_091594208.1">
    <property type="nucleotide sequence ID" value="NZ_JBHRWG010000004.1"/>
</dbReference>
<accession>A0A1C3N965</accession>
<sequence length="90" mass="10269">MFCVELTFSEDPRRLEARPAHRERLQVLYEQGEILASGPWPDDSGALLIFMVSRERLDEILADDPYYTAPGVEVTSVREWTPLFGPATRS</sequence>
<name>A0A1C3N965_9ACTN</name>
<gene>
    <name evidence="3" type="ORF">GA0070620_4704</name>
</gene>
<evidence type="ECO:0000313" key="3">
    <source>
        <dbReference type="EMBL" id="SBV29135.1"/>
    </source>
</evidence>
<dbReference type="InterPro" id="IPR011008">
    <property type="entry name" value="Dimeric_a/b-barrel"/>
</dbReference>
<comment type="similarity">
    <text evidence="1">Belongs to the YciI family.</text>
</comment>
<reference evidence="4" key="1">
    <citation type="submission" date="2016-06" db="EMBL/GenBank/DDBJ databases">
        <authorList>
            <person name="Varghese N."/>
            <person name="Submissions Spin"/>
        </authorList>
    </citation>
    <scope>NUCLEOTIDE SEQUENCE [LARGE SCALE GENOMIC DNA]</scope>
    <source>
        <strain evidence="4">DSM 45344</strain>
    </source>
</reference>
<dbReference type="OrthoDB" id="8968203at2"/>